<dbReference type="EMBL" id="CP038148">
    <property type="protein sequence ID" value="QBQ97893.1"/>
    <property type="molecule type" value="Genomic_DNA"/>
</dbReference>
<evidence type="ECO:0000313" key="1">
    <source>
        <dbReference type="EMBL" id="QBQ97893.1"/>
    </source>
</evidence>
<sequence>MLKLHKLKRWFTVDEVAKRLTITLGEPVEPTDVLRLMADRHLAVFWFLQDRYGMEVAPVTWIRQAGDPVYDLAAALHGDKAKLASKWYEEDVCSQSDYAQPLEGLYRIEDDFCGASADWITSLGTGQGGDKITLNGTLLIDVDGRLWRLLDRFDSKLLEKDGAARVAYNHHSNFYPATDRPWPDQIVVSRAELERFESQFADEDESTRAAGEQTLLTDRERFSYQKQIAVLALALAEKSNRYSKGGAPNSSQIAAAAAEILDALPEVNRHGTSSTSIRASIAAGIDLLTR</sequence>
<name>A0A4P7CVB8_9BURK</name>
<dbReference type="AlphaFoldDB" id="A0A4P7CVB8"/>
<reference evidence="1 2" key="1">
    <citation type="submission" date="2019-03" db="EMBL/GenBank/DDBJ databases">
        <title>Paraburkholderia sp. 7MH5, isolated from subtropical forest soil.</title>
        <authorList>
            <person name="Gao Z.-H."/>
            <person name="Qiu L.-H."/>
        </authorList>
    </citation>
    <scope>NUCLEOTIDE SEQUENCE [LARGE SCALE GENOMIC DNA]</scope>
    <source>
        <strain evidence="1 2">7MH5</strain>
    </source>
</reference>
<protein>
    <submittedName>
        <fullName evidence="1">Uncharacterized protein</fullName>
    </submittedName>
</protein>
<dbReference type="Proteomes" id="UP000295727">
    <property type="component" value="Chromosome 1"/>
</dbReference>
<accession>A0A4P7CVB8</accession>
<dbReference type="KEGG" id="ppai:E1956_12380"/>
<dbReference type="RefSeq" id="WP_134749213.1">
    <property type="nucleotide sequence ID" value="NZ_CP038148.1"/>
</dbReference>
<keyword evidence="2" id="KW-1185">Reference proteome</keyword>
<evidence type="ECO:0000313" key="2">
    <source>
        <dbReference type="Proteomes" id="UP000295727"/>
    </source>
</evidence>
<gene>
    <name evidence="1" type="ORF">E1956_12380</name>
</gene>
<organism evidence="1 2">
    <name type="scientific">Paraburkholderia pallida</name>
    <dbReference type="NCBI Taxonomy" id="2547399"/>
    <lineage>
        <taxon>Bacteria</taxon>
        <taxon>Pseudomonadati</taxon>
        <taxon>Pseudomonadota</taxon>
        <taxon>Betaproteobacteria</taxon>
        <taxon>Burkholderiales</taxon>
        <taxon>Burkholderiaceae</taxon>
        <taxon>Paraburkholderia</taxon>
    </lineage>
</organism>
<proteinExistence type="predicted"/>